<name>A0ABX0VFI6_9HYPH</name>
<accession>A0ABX0VFI6</accession>
<keyword evidence="2" id="KW-1185">Reference proteome</keyword>
<protein>
    <submittedName>
        <fullName evidence="1">Nucleotidyltransferase family protein</fullName>
    </submittedName>
</protein>
<evidence type="ECO:0000313" key="1">
    <source>
        <dbReference type="EMBL" id="NIX77944.1"/>
    </source>
</evidence>
<dbReference type="RefSeq" id="WP_167673859.1">
    <property type="nucleotide sequence ID" value="NZ_JAATJS010000005.1"/>
</dbReference>
<dbReference type="EMBL" id="JAATJS010000005">
    <property type="protein sequence ID" value="NIX77944.1"/>
    <property type="molecule type" value="Genomic_DNA"/>
</dbReference>
<organism evidence="1 2">
    <name type="scientific">Microvirga terricola</name>
    <dbReference type="NCBI Taxonomy" id="2719797"/>
    <lineage>
        <taxon>Bacteria</taxon>
        <taxon>Pseudomonadati</taxon>
        <taxon>Pseudomonadota</taxon>
        <taxon>Alphaproteobacteria</taxon>
        <taxon>Hyphomicrobiales</taxon>
        <taxon>Methylobacteriaceae</taxon>
        <taxon>Microvirga</taxon>
    </lineage>
</organism>
<evidence type="ECO:0000313" key="2">
    <source>
        <dbReference type="Proteomes" id="UP000707352"/>
    </source>
</evidence>
<proteinExistence type="predicted"/>
<reference evidence="1 2" key="1">
    <citation type="submission" date="2020-03" db="EMBL/GenBank/DDBJ databases">
        <title>The genome sequence of Microvirga sp. c23x22.</title>
        <authorList>
            <person name="Zhang X."/>
        </authorList>
    </citation>
    <scope>NUCLEOTIDE SEQUENCE [LARGE SCALE GENOMIC DNA]</scope>
    <source>
        <strain evidence="2">c23x22</strain>
    </source>
</reference>
<dbReference type="Pfam" id="PF06042">
    <property type="entry name" value="NTP_transf_6"/>
    <property type="match status" value="1"/>
</dbReference>
<gene>
    <name evidence="1" type="ORF">HB375_15200</name>
</gene>
<dbReference type="InterPro" id="IPR009267">
    <property type="entry name" value="NTP_transf_6"/>
</dbReference>
<comment type="caution">
    <text evidence="1">The sequence shown here is derived from an EMBL/GenBank/DDBJ whole genome shotgun (WGS) entry which is preliminary data.</text>
</comment>
<dbReference type="PANTHER" id="PTHR39166">
    <property type="entry name" value="BLL1166 PROTEIN"/>
    <property type="match status" value="1"/>
</dbReference>
<dbReference type="PANTHER" id="PTHR39166:SF1">
    <property type="entry name" value="BLL1166 PROTEIN"/>
    <property type="match status" value="1"/>
</dbReference>
<dbReference type="Proteomes" id="UP000707352">
    <property type="component" value="Unassembled WGS sequence"/>
</dbReference>
<sequence>MRTIAEIAEAIARQPDMMRLLGHVESLCLPDSWIGAGFIRNAVWDALRGLPFGASPLSDVDVIFLDPADLRPERDVSIEATLRALAQEPNWQVKNQARMHERNGDAPYRDASDAIAHWPETATAIASRVVQGKVEIIAPHGVEDLLGLIVRPTPAFARKPDVYRKRLAGKDWLTRWPCLTVIDP</sequence>